<evidence type="ECO:0000259" key="7">
    <source>
        <dbReference type="SMART" id="SM01332"/>
    </source>
</evidence>
<feature type="compositionally biased region" description="Acidic residues" evidence="5">
    <location>
        <begin position="303"/>
        <end position="323"/>
    </location>
</feature>
<keyword evidence="2 4" id="KW-0195">Cyclin</keyword>
<dbReference type="Gene3D" id="1.10.472.10">
    <property type="entry name" value="Cyclin-like"/>
    <property type="match status" value="2"/>
</dbReference>
<feature type="compositionally biased region" description="Low complexity" evidence="5">
    <location>
        <begin position="54"/>
        <end position="71"/>
    </location>
</feature>
<sequence>MAQPGLRTTSSRTRLGRTGGMPSSRSGDRLHINNNNENATQSAVNPNLLRNKASRTAMSSTASSSFGKAAGNAAMDQQARRRPALGDKTNTQNNNAGSAPSEKIGGGNDHTLKHKVPASATIARPAAKPRAQSTVSEASSSKLNVAQSSEATLTTSRSYAGGRHLRGVSSSSGTTLARDTQMGEEGASAPSSQRSSMVSSSSSNTLAPRAGSQASVSHRTQLEQQSNARNLLGVRGPSPSASSVDEDMSEAESEWHSSSMGARTNNNSSKTDTDEEFAVRKEAGSALASSDEEDAALLHGEDGVEDEELEDEYDEEDEEDGSESESVQLNNLDPDCLISLPFEIDELARSKVERICAMYEETVLHDAAIRQAEERQGAVARGEMSAHTAAHEDELAIMGLDPEEVRDTSMVAEYSADIFAYMAKCECRTMANPNYMDFQGEIRWHMRATLVDWLMQVHMRYHMMPETLWIAMNVVDRFLSARVVSLAKLQLVGVTAMFIAAKYEEILAPSVDEFVFMTENGYTRDEILKGERIILTTLDFNISSYCSPYSWCRRLSKADDYDIQTRTLAKFFMELTLFDHRFLRAKPSLIAAIAMYLARKMLGGTWNEAFVYYSRTVEEQLIPGANLLIERLLDESFPDCFVCQKYGNRRYLKASIFARDWAVRNQETMLVASASNASNISALSGQSIAAEDPQHNIISASASASIINSDRQLQHHFAEQAVIAPSSTAAVY</sequence>
<feature type="compositionally biased region" description="Low complexity" evidence="5">
    <location>
        <begin position="1"/>
        <end position="13"/>
    </location>
</feature>
<dbReference type="InterPro" id="IPR013763">
    <property type="entry name" value="Cyclin-like_dom"/>
</dbReference>
<evidence type="ECO:0000256" key="1">
    <source>
        <dbReference type="ARBA" id="ARBA00022618"/>
    </source>
</evidence>
<evidence type="ECO:0000256" key="5">
    <source>
        <dbReference type="SAM" id="MobiDB-lite"/>
    </source>
</evidence>
<accession>A0A316VJ77</accession>
<proteinExistence type="inferred from homology"/>
<feature type="region of interest" description="Disordered" evidence="5">
    <location>
        <begin position="1"/>
        <end position="332"/>
    </location>
</feature>
<dbReference type="STRING" id="1280837.A0A316VJ77"/>
<dbReference type="InterPro" id="IPR006671">
    <property type="entry name" value="Cyclin_N"/>
</dbReference>
<feature type="domain" description="Cyclin-like" evidence="6">
    <location>
        <begin position="550"/>
        <end position="630"/>
    </location>
</feature>
<keyword evidence="1" id="KW-0132">Cell division</keyword>
<dbReference type="InParanoid" id="A0A316VJ77"/>
<dbReference type="InterPro" id="IPR048258">
    <property type="entry name" value="Cyclins_cyclin-box"/>
</dbReference>
<dbReference type="Proteomes" id="UP000245771">
    <property type="component" value="Unassembled WGS sequence"/>
</dbReference>
<evidence type="ECO:0000256" key="4">
    <source>
        <dbReference type="RuleBase" id="RU000383"/>
    </source>
</evidence>
<dbReference type="CDD" id="cd20512">
    <property type="entry name" value="CYCLIN_CLBs_yeast_rpt2"/>
    <property type="match status" value="1"/>
</dbReference>
<feature type="compositionally biased region" description="Polar residues" evidence="5">
    <location>
        <begin position="32"/>
        <end position="45"/>
    </location>
</feature>
<gene>
    <name evidence="8" type="ORF">FA14DRAFT_152529</name>
</gene>
<dbReference type="SMART" id="SM00385">
    <property type="entry name" value="CYCLIN"/>
    <property type="match status" value="2"/>
</dbReference>
<keyword evidence="9" id="KW-1185">Reference proteome</keyword>
<feature type="compositionally biased region" description="Polar residues" evidence="5">
    <location>
        <begin position="88"/>
        <end position="98"/>
    </location>
</feature>
<dbReference type="PANTHER" id="PTHR10177">
    <property type="entry name" value="CYCLINS"/>
    <property type="match status" value="1"/>
</dbReference>
<evidence type="ECO:0000313" key="9">
    <source>
        <dbReference type="Proteomes" id="UP000245771"/>
    </source>
</evidence>
<dbReference type="SUPFAM" id="SSF47954">
    <property type="entry name" value="Cyclin-like"/>
    <property type="match status" value="2"/>
</dbReference>
<feature type="domain" description="Cyclin-like" evidence="6">
    <location>
        <begin position="452"/>
        <end position="536"/>
    </location>
</feature>
<keyword evidence="3" id="KW-0131">Cell cycle</keyword>
<reference evidence="8 9" key="1">
    <citation type="journal article" date="2018" name="Mol. Biol. Evol.">
        <title>Broad Genomic Sampling Reveals a Smut Pathogenic Ancestry of the Fungal Clade Ustilaginomycotina.</title>
        <authorList>
            <person name="Kijpornyongpan T."/>
            <person name="Mondo S.J."/>
            <person name="Barry K."/>
            <person name="Sandor L."/>
            <person name="Lee J."/>
            <person name="Lipzen A."/>
            <person name="Pangilinan J."/>
            <person name="LaButti K."/>
            <person name="Hainaut M."/>
            <person name="Henrissat B."/>
            <person name="Grigoriev I.V."/>
            <person name="Spatafora J.W."/>
            <person name="Aime M.C."/>
        </authorList>
    </citation>
    <scope>NUCLEOTIDE SEQUENCE [LARGE SCALE GENOMIC DNA]</scope>
    <source>
        <strain evidence="8 9">MCA 3882</strain>
    </source>
</reference>
<evidence type="ECO:0000256" key="3">
    <source>
        <dbReference type="ARBA" id="ARBA00023306"/>
    </source>
</evidence>
<evidence type="ECO:0000313" key="8">
    <source>
        <dbReference type="EMBL" id="PWN37118.1"/>
    </source>
</evidence>
<evidence type="ECO:0000256" key="2">
    <source>
        <dbReference type="ARBA" id="ARBA00023127"/>
    </source>
</evidence>
<dbReference type="SMART" id="SM01332">
    <property type="entry name" value="Cyclin_C"/>
    <property type="match status" value="1"/>
</dbReference>
<evidence type="ECO:0000259" key="6">
    <source>
        <dbReference type="SMART" id="SM00385"/>
    </source>
</evidence>
<dbReference type="PROSITE" id="PS00292">
    <property type="entry name" value="CYCLINS"/>
    <property type="match status" value="1"/>
</dbReference>
<feature type="compositionally biased region" description="Polar residues" evidence="5">
    <location>
        <begin position="212"/>
        <end position="229"/>
    </location>
</feature>
<dbReference type="InterPro" id="IPR004367">
    <property type="entry name" value="Cyclin_C-dom"/>
</dbReference>
<feature type="domain" description="Cyclin C-terminal" evidence="7">
    <location>
        <begin position="546"/>
        <end position="660"/>
    </location>
</feature>
<dbReference type="InterPro" id="IPR036915">
    <property type="entry name" value="Cyclin-like_sf"/>
</dbReference>
<dbReference type="Pfam" id="PF02984">
    <property type="entry name" value="Cyclin_C"/>
    <property type="match status" value="1"/>
</dbReference>
<organism evidence="8 9">
    <name type="scientific">Meira miltonrushii</name>
    <dbReference type="NCBI Taxonomy" id="1280837"/>
    <lineage>
        <taxon>Eukaryota</taxon>
        <taxon>Fungi</taxon>
        <taxon>Dikarya</taxon>
        <taxon>Basidiomycota</taxon>
        <taxon>Ustilaginomycotina</taxon>
        <taxon>Exobasidiomycetes</taxon>
        <taxon>Exobasidiales</taxon>
        <taxon>Brachybasidiaceae</taxon>
        <taxon>Meira</taxon>
    </lineage>
</organism>
<dbReference type="GO" id="GO:0051301">
    <property type="term" value="P:cell division"/>
    <property type="evidence" value="ECO:0007669"/>
    <property type="project" value="UniProtKB-KW"/>
</dbReference>
<dbReference type="OrthoDB" id="5590282at2759"/>
<feature type="compositionally biased region" description="Polar residues" evidence="5">
    <location>
        <begin position="168"/>
        <end position="178"/>
    </location>
</feature>
<protein>
    <submittedName>
        <fullName evidence="8">Uncharacterized protein</fullName>
    </submittedName>
</protein>
<comment type="similarity">
    <text evidence="4">Belongs to the cyclin family.</text>
</comment>
<dbReference type="EMBL" id="KZ819602">
    <property type="protein sequence ID" value="PWN37118.1"/>
    <property type="molecule type" value="Genomic_DNA"/>
</dbReference>
<dbReference type="AlphaFoldDB" id="A0A316VJ77"/>
<dbReference type="Pfam" id="PF00134">
    <property type="entry name" value="Cyclin_N"/>
    <property type="match status" value="1"/>
</dbReference>
<feature type="compositionally biased region" description="Polar residues" evidence="5">
    <location>
        <begin position="256"/>
        <end position="270"/>
    </location>
</feature>
<name>A0A316VJ77_9BASI</name>
<dbReference type="RefSeq" id="XP_025357420.1">
    <property type="nucleotide sequence ID" value="XM_025497537.1"/>
</dbReference>
<dbReference type="GeneID" id="37019318"/>
<dbReference type="InterPro" id="IPR039361">
    <property type="entry name" value="Cyclin"/>
</dbReference>
<dbReference type="FunFam" id="1.10.472.10:FF:000001">
    <property type="entry name" value="G2/mitotic-specific cyclin"/>
    <property type="match status" value="1"/>
</dbReference>
<feature type="compositionally biased region" description="Low complexity" evidence="5">
    <location>
        <begin position="188"/>
        <end position="203"/>
    </location>
</feature>
<feature type="compositionally biased region" description="Polar residues" evidence="5">
    <location>
        <begin position="131"/>
        <end position="158"/>
    </location>
</feature>